<name>A0A1S3K741_LINAN</name>
<protein>
    <submittedName>
        <fullName evidence="3">Uncharacterized protein LOC106179383</fullName>
    </submittedName>
</protein>
<feature type="signal peptide" evidence="1">
    <location>
        <begin position="1"/>
        <end position="21"/>
    </location>
</feature>
<evidence type="ECO:0000256" key="1">
    <source>
        <dbReference type="SAM" id="SignalP"/>
    </source>
</evidence>
<dbReference type="Proteomes" id="UP000085678">
    <property type="component" value="Unplaced"/>
</dbReference>
<evidence type="ECO:0000313" key="2">
    <source>
        <dbReference type="Proteomes" id="UP000085678"/>
    </source>
</evidence>
<keyword evidence="2" id="KW-1185">Reference proteome</keyword>
<feature type="chain" id="PRO_5010240976" evidence="1">
    <location>
        <begin position="22"/>
        <end position="151"/>
    </location>
</feature>
<dbReference type="AlphaFoldDB" id="A0A1S3K741"/>
<organism evidence="2 3">
    <name type="scientific">Lingula anatina</name>
    <name type="common">Brachiopod</name>
    <name type="synonym">Lingula unguis</name>
    <dbReference type="NCBI Taxonomy" id="7574"/>
    <lineage>
        <taxon>Eukaryota</taxon>
        <taxon>Metazoa</taxon>
        <taxon>Spiralia</taxon>
        <taxon>Lophotrochozoa</taxon>
        <taxon>Brachiopoda</taxon>
        <taxon>Linguliformea</taxon>
        <taxon>Lingulata</taxon>
        <taxon>Lingulida</taxon>
        <taxon>Linguloidea</taxon>
        <taxon>Lingulidae</taxon>
        <taxon>Lingula</taxon>
    </lineage>
</organism>
<sequence>MSVKSVSFIFLFSALCCVVHGRRRYFPGYMCEATSPGDINNRRNGLPETFCRENGMLMRRNSVWYTQDCKKCECGENFASYTQGCCGFGYSEPGSRGWGRPAPDAPAGCTTIYLNCDYYHVKKGSAGDYLDCETGDPVDFTKPIHDEVLNP</sequence>
<proteinExistence type="predicted"/>
<reference evidence="3" key="1">
    <citation type="submission" date="2025-08" db="UniProtKB">
        <authorList>
            <consortium name="RefSeq"/>
        </authorList>
    </citation>
    <scope>IDENTIFICATION</scope>
    <source>
        <tissue evidence="3">Gonads</tissue>
    </source>
</reference>
<gene>
    <name evidence="3" type="primary">LOC106179383</name>
</gene>
<dbReference type="RefSeq" id="XP_013418450.1">
    <property type="nucleotide sequence ID" value="XM_013562996.1"/>
</dbReference>
<dbReference type="InParanoid" id="A0A1S3K741"/>
<accession>A0A1S3K741</accession>
<dbReference type="GeneID" id="106179383"/>
<dbReference type="KEGG" id="lak:106179383"/>
<evidence type="ECO:0000313" key="3">
    <source>
        <dbReference type="RefSeq" id="XP_013418450.1"/>
    </source>
</evidence>
<keyword evidence="1" id="KW-0732">Signal</keyword>